<dbReference type="EMBL" id="SVCM01000065">
    <property type="protein sequence ID" value="MBE6059632.1"/>
    <property type="molecule type" value="Genomic_DNA"/>
</dbReference>
<dbReference type="AlphaFoldDB" id="A0A927W9E7"/>
<keyword evidence="2" id="KW-0238">DNA-binding</keyword>
<sequence>MKYKNAQKILPKEIIKIIQQYVDGSYLYIPRKDENRKSWGENSGFKNELIERNTQIYNSFNNGSSVKELANKYYLTQNSIRKIIREYKMYYK</sequence>
<comment type="caution">
    <text evidence="2">The sequence shown here is derived from an EMBL/GenBank/DDBJ whole genome shotgun (WGS) entry which is preliminary data.</text>
</comment>
<protein>
    <submittedName>
        <fullName evidence="2">DNA-binding response regulator</fullName>
    </submittedName>
</protein>
<dbReference type="InterPro" id="IPR014875">
    <property type="entry name" value="Mor_transcription_activator"/>
</dbReference>
<dbReference type="InterPro" id="IPR049739">
    <property type="entry name" value="YraL-like"/>
</dbReference>
<gene>
    <name evidence="2" type="ORF">E7215_05585</name>
</gene>
<feature type="domain" description="Mor transcription activator" evidence="1">
    <location>
        <begin position="11"/>
        <end position="87"/>
    </location>
</feature>
<dbReference type="PANTHER" id="PTHR37812">
    <property type="entry name" value="MU-LIKE PROPHAGE FLUMU PROTEIN C"/>
    <property type="match status" value="1"/>
</dbReference>
<dbReference type="Proteomes" id="UP000768462">
    <property type="component" value="Unassembled WGS sequence"/>
</dbReference>
<proteinExistence type="predicted"/>
<dbReference type="SUPFAM" id="SSF46689">
    <property type="entry name" value="Homeodomain-like"/>
    <property type="match status" value="1"/>
</dbReference>
<evidence type="ECO:0000313" key="3">
    <source>
        <dbReference type="Proteomes" id="UP000768462"/>
    </source>
</evidence>
<name>A0A927W9E7_9CLOT</name>
<dbReference type="Pfam" id="PF08765">
    <property type="entry name" value="Mor"/>
    <property type="match status" value="1"/>
</dbReference>
<dbReference type="GO" id="GO:0003677">
    <property type="term" value="F:DNA binding"/>
    <property type="evidence" value="ECO:0007669"/>
    <property type="project" value="UniProtKB-KW"/>
</dbReference>
<evidence type="ECO:0000259" key="1">
    <source>
        <dbReference type="Pfam" id="PF08765"/>
    </source>
</evidence>
<accession>A0A927W9E7</accession>
<dbReference type="InterPro" id="IPR052411">
    <property type="entry name" value="c-mor_Regulatory_Protein"/>
</dbReference>
<dbReference type="PANTHER" id="PTHR37812:SF1">
    <property type="entry name" value="MU-LIKE PROPHAGE FLUMU PROTEIN C"/>
    <property type="match status" value="1"/>
</dbReference>
<organism evidence="2 3">
    <name type="scientific">Clostridium sulfidigenes</name>
    <dbReference type="NCBI Taxonomy" id="318464"/>
    <lineage>
        <taxon>Bacteria</taxon>
        <taxon>Bacillati</taxon>
        <taxon>Bacillota</taxon>
        <taxon>Clostridia</taxon>
        <taxon>Eubacteriales</taxon>
        <taxon>Clostridiaceae</taxon>
        <taxon>Clostridium</taxon>
    </lineage>
</organism>
<evidence type="ECO:0000313" key="2">
    <source>
        <dbReference type="EMBL" id="MBE6059632.1"/>
    </source>
</evidence>
<dbReference type="NCBIfam" id="NF040785">
    <property type="entry name" value="CD3324_fam"/>
    <property type="match status" value="1"/>
</dbReference>
<dbReference type="InterPro" id="IPR009057">
    <property type="entry name" value="Homeodomain-like_sf"/>
</dbReference>
<dbReference type="Gene3D" id="1.10.10.60">
    <property type="entry name" value="Homeodomain-like"/>
    <property type="match status" value="1"/>
</dbReference>
<reference evidence="2" key="1">
    <citation type="submission" date="2019-04" db="EMBL/GenBank/DDBJ databases">
        <title>Evolution of Biomass-Degrading Anaerobic Consortia Revealed by Metagenomics.</title>
        <authorList>
            <person name="Peng X."/>
        </authorList>
    </citation>
    <scope>NUCLEOTIDE SEQUENCE</scope>
    <source>
        <strain evidence="2">SIG254</strain>
    </source>
</reference>